<dbReference type="InterPro" id="IPR036291">
    <property type="entry name" value="NAD(P)-bd_dom_sf"/>
</dbReference>
<dbReference type="Proteomes" id="UP000027120">
    <property type="component" value="Unassembled WGS sequence"/>
</dbReference>
<comment type="similarity">
    <text evidence="1">Belongs to the fatty acyl-CoA reductase family.</text>
</comment>
<keyword evidence="1" id="KW-0443">Lipid metabolism</keyword>
<feature type="domain" description="Thioester reductase (TE)" evidence="2">
    <location>
        <begin position="115"/>
        <end position="272"/>
    </location>
</feature>
<proteinExistence type="inferred from homology"/>
<dbReference type="AlphaFoldDB" id="A0A067FU01"/>
<dbReference type="PANTHER" id="PTHR11011:SF45">
    <property type="entry name" value="FATTY ACYL-COA REDUCTASE CG8306-RELATED"/>
    <property type="match status" value="1"/>
</dbReference>
<dbReference type="InterPro" id="IPR013120">
    <property type="entry name" value="FAR_NAD-bd"/>
</dbReference>
<dbReference type="STRING" id="2711.A0A067FU01"/>
<feature type="non-terminal residue" evidence="3">
    <location>
        <position position="310"/>
    </location>
</feature>
<evidence type="ECO:0000313" key="4">
    <source>
        <dbReference type="Proteomes" id="UP000027120"/>
    </source>
</evidence>
<keyword evidence="1" id="KW-0521">NADP</keyword>
<gene>
    <name evidence="3" type="ORF">CISIN_1g0426941mg</name>
</gene>
<keyword evidence="1" id="KW-0560">Oxidoreductase</keyword>
<keyword evidence="1" id="KW-0444">Lipid biosynthesis</keyword>
<protein>
    <recommendedName>
        <fullName evidence="1">Fatty acyl-CoA reductase</fullName>
        <ecNumber evidence="1">1.2.1.84</ecNumber>
    </recommendedName>
</protein>
<dbReference type="Gene3D" id="3.40.50.720">
    <property type="entry name" value="NAD(P)-binding Rossmann-like Domain"/>
    <property type="match status" value="1"/>
</dbReference>
<dbReference type="PANTHER" id="PTHR11011">
    <property type="entry name" value="MALE STERILITY PROTEIN 2-RELATED"/>
    <property type="match status" value="1"/>
</dbReference>
<reference evidence="3 4" key="1">
    <citation type="submission" date="2014-04" db="EMBL/GenBank/DDBJ databases">
        <authorList>
            <consortium name="International Citrus Genome Consortium"/>
            <person name="Gmitter F."/>
            <person name="Chen C."/>
            <person name="Farmerie W."/>
            <person name="Harkins T."/>
            <person name="Desany B."/>
            <person name="Mohiuddin M."/>
            <person name="Kodira C."/>
            <person name="Borodovsky M."/>
            <person name="Lomsadze A."/>
            <person name="Burns P."/>
            <person name="Jenkins J."/>
            <person name="Prochnik S."/>
            <person name="Shu S."/>
            <person name="Chapman J."/>
            <person name="Pitluck S."/>
            <person name="Schmutz J."/>
            <person name="Rokhsar D."/>
        </authorList>
    </citation>
    <scope>NUCLEOTIDE SEQUENCE</scope>
</reference>
<organism evidence="3 4">
    <name type="scientific">Citrus sinensis</name>
    <name type="common">Sweet orange</name>
    <name type="synonym">Citrus aurantium var. sinensis</name>
    <dbReference type="NCBI Taxonomy" id="2711"/>
    <lineage>
        <taxon>Eukaryota</taxon>
        <taxon>Viridiplantae</taxon>
        <taxon>Streptophyta</taxon>
        <taxon>Embryophyta</taxon>
        <taxon>Tracheophyta</taxon>
        <taxon>Spermatophyta</taxon>
        <taxon>Magnoliopsida</taxon>
        <taxon>eudicotyledons</taxon>
        <taxon>Gunneridae</taxon>
        <taxon>Pentapetalae</taxon>
        <taxon>rosids</taxon>
        <taxon>malvids</taxon>
        <taxon>Sapindales</taxon>
        <taxon>Rutaceae</taxon>
        <taxon>Aurantioideae</taxon>
        <taxon>Citrus</taxon>
    </lineage>
</organism>
<evidence type="ECO:0000256" key="1">
    <source>
        <dbReference type="RuleBase" id="RU363097"/>
    </source>
</evidence>
<keyword evidence="4" id="KW-1185">Reference proteome</keyword>
<sequence>MGALFLNSLSVAPNKFVKAFENNCDLCLLRRKRSIMHCQGGGKTTRSSGVSSALKERSTVTDTAAGSLVLSPNGKGHAEIVVQDLVPFGGQATSLVELQDGIGIVKFLKAKNFFVTGATGFLAKVLIEKILRTVPDVGKIFIINAELFKCLKQTYGKSYQAFMLSKLVPAVGNVCENNLGLEEDLADVIAKEVDVIVNSAANTTFDERYDIAIDINTRGPCRLMEFAKQCNKLKLFVQVSTAYVNGQRRGKVMEKPFCMGDSIAKENFVSNSRRLIPTLDVENEMKLALESKEFSTDGEVAQKMKGLGLE</sequence>
<dbReference type="eggNOG" id="KOG1221">
    <property type="taxonomic scope" value="Eukaryota"/>
</dbReference>
<dbReference type="EMBL" id="KK784890">
    <property type="protein sequence ID" value="KDO70813.1"/>
    <property type="molecule type" value="Genomic_DNA"/>
</dbReference>
<dbReference type="GO" id="GO:0102965">
    <property type="term" value="F:alcohol-forming long-chain fatty acyl-CoA reductase activity"/>
    <property type="evidence" value="ECO:0007669"/>
    <property type="project" value="UniProtKB-EC"/>
</dbReference>
<dbReference type="InterPro" id="IPR026055">
    <property type="entry name" value="FAR"/>
</dbReference>
<dbReference type="GO" id="GO:0006629">
    <property type="term" value="P:lipid metabolic process"/>
    <property type="evidence" value="ECO:0007669"/>
    <property type="project" value="UniProtKB-KW"/>
</dbReference>
<dbReference type="Pfam" id="PF07993">
    <property type="entry name" value="NAD_binding_4"/>
    <property type="match status" value="1"/>
</dbReference>
<comment type="catalytic activity">
    <reaction evidence="1">
        <text>a long-chain fatty acyl-CoA + 2 NADPH + 2 H(+) = a long-chain primary fatty alcohol + 2 NADP(+) + CoA</text>
        <dbReference type="Rhea" id="RHEA:52716"/>
        <dbReference type="ChEBI" id="CHEBI:15378"/>
        <dbReference type="ChEBI" id="CHEBI:57287"/>
        <dbReference type="ChEBI" id="CHEBI:57783"/>
        <dbReference type="ChEBI" id="CHEBI:58349"/>
        <dbReference type="ChEBI" id="CHEBI:77396"/>
        <dbReference type="ChEBI" id="CHEBI:83139"/>
        <dbReference type="EC" id="1.2.1.84"/>
    </reaction>
</comment>
<name>A0A067FU01_CITSI</name>
<dbReference type="GO" id="GO:0080019">
    <property type="term" value="F:alcohol-forming very long-chain fatty acyl-CoA reductase activity"/>
    <property type="evidence" value="ECO:0007669"/>
    <property type="project" value="InterPro"/>
</dbReference>
<dbReference type="PaxDb" id="2711-XP_006481696.1"/>
<dbReference type="EC" id="1.2.1.84" evidence="1"/>
<evidence type="ECO:0000313" key="3">
    <source>
        <dbReference type="EMBL" id="KDO70813.1"/>
    </source>
</evidence>
<comment type="function">
    <text evidence="1">Catalyzes the reduction of fatty acyl-CoA to fatty alcohols.</text>
</comment>
<evidence type="ECO:0000259" key="2">
    <source>
        <dbReference type="Pfam" id="PF07993"/>
    </source>
</evidence>
<dbReference type="SUPFAM" id="SSF51735">
    <property type="entry name" value="NAD(P)-binding Rossmann-fold domains"/>
    <property type="match status" value="1"/>
</dbReference>
<accession>A0A067FU01</accession>